<gene>
    <name evidence="1" type="ORF">ALECFALPRED_005267</name>
</gene>
<proteinExistence type="predicted"/>
<accession>A0A8H3FU67</accession>
<protein>
    <submittedName>
        <fullName evidence="1">Uncharacterized protein</fullName>
    </submittedName>
</protein>
<evidence type="ECO:0000313" key="2">
    <source>
        <dbReference type="Proteomes" id="UP000664203"/>
    </source>
</evidence>
<organism evidence="1 2">
    <name type="scientific">Alectoria fallacina</name>
    <dbReference type="NCBI Taxonomy" id="1903189"/>
    <lineage>
        <taxon>Eukaryota</taxon>
        <taxon>Fungi</taxon>
        <taxon>Dikarya</taxon>
        <taxon>Ascomycota</taxon>
        <taxon>Pezizomycotina</taxon>
        <taxon>Lecanoromycetes</taxon>
        <taxon>OSLEUM clade</taxon>
        <taxon>Lecanoromycetidae</taxon>
        <taxon>Lecanorales</taxon>
        <taxon>Lecanorineae</taxon>
        <taxon>Parmeliaceae</taxon>
        <taxon>Alectoria</taxon>
    </lineage>
</organism>
<name>A0A8H3FU67_9LECA</name>
<dbReference type="EMBL" id="CAJPDR010000325">
    <property type="protein sequence ID" value="CAF9932321.1"/>
    <property type="molecule type" value="Genomic_DNA"/>
</dbReference>
<dbReference type="InterPro" id="IPR002347">
    <property type="entry name" value="SDR_fam"/>
</dbReference>
<dbReference type="AlphaFoldDB" id="A0A8H3FU67"/>
<dbReference type="Gene3D" id="3.40.50.720">
    <property type="entry name" value="NAD(P)-binding Rossmann-like Domain"/>
    <property type="match status" value="1"/>
</dbReference>
<dbReference type="InterPro" id="IPR036291">
    <property type="entry name" value="NAD(P)-bd_dom_sf"/>
</dbReference>
<sequence>MAGRSVEKEKCAMSEIENTGVKGSLSIVQLDVTDEKSIKQAMISNQGKHGRLNVLVNNAAVGSMDPNIKTRLQLFLEAMEFGSKGLKVFAMYPGFVVSKLWGTGDEARIGWGNAGDPLVSGRIVLSKIQGKRDADAGEFVHEDGVYPW</sequence>
<dbReference type="Proteomes" id="UP000664203">
    <property type="component" value="Unassembled WGS sequence"/>
</dbReference>
<evidence type="ECO:0000313" key="1">
    <source>
        <dbReference type="EMBL" id="CAF9932321.1"/>
    </source>
</evidence>
<dbReference type="Pfam" id="PF00106">
    <property type="entry name" value="adh_short"/>
    <property type="match status" value="1"/>
</dbReference>
<comment type="caution">
    <text evidence="1">The sequence shown here is derived from an EMBL/GenBank/DDBJ whole genome shotgun (WGS) entry which is preliminary data.</text>
</comment>
<dbReference type="OrthoDB" id="7289984at2759"/>
<keyword evidence="2" id="KW-1185">Reference proteome</keyword>
<reference evidence="1" key="1">
    <citation type="submission" date="2021-03" db="EMBL/GenBank/DDBJ databases">
        <authorList>
            <person name="Tagirdzhanova G."/>
        </authorList>
    </citation>
    <scope>NUCLEOTIDE SEQUENCE</scope>
</reference>
<dbReference type="SUPFAM" id="SSF51735">
    <property type="entry name" value="NAD(P)-binding Rossmann-fold domains"/>
    <property type="match status" value="1"/>
</dbReference>